<evidence type="ECO:0000313" key="1">
    <source>
        <dbReference type="EMBL" id="GKT29291.1"/>
    </source>
</evidence>
<comment type="caution">
    <text evidence="1">The sequence shown here is derived from an EMBL/GenBank/DDBJ whole genome shotgun (WGS) entry which is preliminary data.</text>
</comment>
<proteinExistence type="predicted"/>
<evidence type="ECO:0000313" key="2">
    <source>
        <dbReference type="Proteomes" id="UP001057375"/>
    </source>
</evidence>
<dbReference type="Proteomes" id="UP001057375">
    <property type="component" value="Unassembled WGS sequence"/>
</dbReference>
<accession>A0ABQ5K9Q4</accession>
<sequence length="166" mass="17668">MSRKIYTLEVQVSDPANPTAEREPLYFSSDAIDPALCEFYHAPCIKSLPVLTRSVQALTLGRTVATYGNCALITAGGHMDDSIRNRDFAGAPVSIKLGFGGLANSEFKEIFSGRVGPKPAWDDVKLTLPLVDGVRDLLDKKIGADKSLSGTLSTVVSGLLDDAGIV</sequence>
<name>A0ABQ5K9Q4_9EUKA</name>
<organism evidence="1 2">
    <name type="scientific">Aduncisulcus paluster</name>
    <dbReference type="NCBI Taxonomy" id="2918883"/>
    <lineage>
        <taxon>Eukaryota</taxon>
        <taxon>Metamonada</taxon>
        <taxon>Carpediemonas-like organisms</taxon>
        <taxon>Aduncisulcus</taxon>
    </lineage>
</organism>
<reference evidence="1" key="1">
    <citation type="submission" date="2022-03" db="EMBL/GenBank/DDBJ databases">
        <title>Draft genome sequence of Aduncisulcus paluster, a free-living microaerophilic Fornicata.</title>
        <authorList>
            <person name="Yuyama I."/>
            <person name="Kume K."/>
            <person name="Tamura T."/>
            <person name="Inagaki Y."/>
            <person name="Hashimoto T."/>
        </authorList>
    </citation>
    <scope>NUCLEOTIDE SEQUENCE</scope>
    <source>
        <strain evidence="1">NY0171</strain>
    </source>
</reference>
<feature type="non-terminal residue" evidence="1">
    <location>
        <position position="166"/>
    </location>
</feature>
<protein>
    <submittedName>
        <fullName evidence="1">Uncharacterized protein</fullName>
    </submittedName>
</protein>
<keyword evidence="2" id="KW-1185">Reference proteome</keyword>
<dbReference type="EMBL" id="BQXS01008266">
    <property type="protein sequence ID" value="GKT29291.1"/>
    <property type="molecule type" value="Genomic_DNA"/>
</dbReference>
<gene>
    <name evidence="1" type="ORF">ADUPG1_005225</name>
</gene>